<accession>A0A518GGH6</accession>
<keyword evidence="5 11" id="KW-0479">Metal-binding</keyword>
<evidence type="ECO:0000256" key="3">
    <source>
        <dbReference type="ARBA" id="ARBA00009759"/>
    </source>
</evidence>
<sequence>MPLSQLSDALTTALDGRLAVAIELAQLAGRSTLELFQSAAIEVERKGDESPVTLADKNAEKLIRAELNQRFPADAILGEEFGSQEGESEFQWIVDPIDGTKSFISGVPLYSTLVGIVQNRECLGGVIYLPALDELVFAARGCGAWHSVSGRTPTRCHVSQKPLDQGLFVVSQVDSFHKRGAERGYESLEQAAYITRSWGDGYGYLLVATGRAELMVDPIANPWDLAAVQPVLEEAGGRFTSWDGKPTVFGGDGLGSNGLVHEQALELLART</sequence>
<dbReference type="Proteomes" id="UP000318017">
    <property type="component" value="Chromosome"/>
</dbReference>
<dbReference type="PANTHER" id="PTHR43200:SF6">
    <property type="entry name" value="3'(2'),5'-BISPHOSPHATE NUCLEOTIDASE"/>
    <property type="match status" value="1"/>
</dbReference>
<comment type="catalytic activity">
    <reaction evidence="9">
        <text>L-histidinol phosphate + H2O = L-histidinol + phosphate</text>
        <dbReference type="Rhea" id="RHEA:14465"/>
        <dbReference type="ChEBI" id="CHEBI:15377"/>
        <dbReference type="ChEBI" id="CHEBI:43474"/>
        <dbReference type="ChEBI" id="CHEBI:57699"/>
        <dbReference type="ChEBI" id="CHEBI:57980"/>
        <dbReference type="EC" id="3.1.3.15"/>
    </reaction>
</comment>
<feature type="binding site" evidence="11">
    <location>
        <position position="98"/>
    </location>
    <ligand>
        <name>Mg(2+)</name>
        <dbReference type="ChEBI" id="CHEBI:18420"/>
        <label>1</label>
        <note>catalytic</note>
    </ligand>
</feature>
<keyword evidence="8" id="KW-0368">Histidine biosynthesis</keyword>
<dbReference type="KEGG" id="ahel:Q31a_60940"/>
<comment type="cofactor">
    <cofactor evidence="1 11">
        <name>Mg(2+)</name>
        <dbReference type="ChEBI" id="CHEBI:18420"/>
    </cofactor>
</comment>
<keyword evidence="4" id="KW-0028">Amino-acid biosynthesis</keyword>
<evidence type="ECO:0000256" key="8">
    <source>
        <dbReference type="ARBA" id="ARBA00023102"/>
    </source>
</evidence>
<dbReference type="GO" id="GO:0046872">
    <property type="term" value="F:metal ion binding"/>
    <property type="evidence" value="ECO:0007669"/>
    <property type="project" value="UniProtKB-KW"/>
</dbReference>
<name>A0A518GGH6_9BACT</name>
<evidence type="ECO:0000313" key="12">
    <source>
        <dbReference type="EMBL" id="QDV27701.1"/>
    </source>
</evidence>
<feature type="binding site" evidence="11">
    <location>
        <position position="97"/>
    </location>
    <ligand>
        <name>Mg(2+)</name>
        <dbReference type="ChEBI" id="CHEBI:18420"/>
        <label>1</label>
        <note>catalytic</note>
    </ligand>
</feature>
<dbReference type="InterPro" id="IPR051090">
    <property type="entry name" value="Inositol_monoP_superfamily"/>
</dbReference>
<dbReference type="GO" id="GO:0046854">
    <property type="term" value="P:phosphatidylinositol phosphate biosynthetic process"/>
    <property type="evidence" value="ECO:0007669"/>
    <property type="project" value="InterPro"/>
</dbReference>
<dbReference type="PROSITE" id="PS00630">
    <property type="entry name" value="IMP_2"/>
    <property type="match status" value="1"/>
</dbReference>
<gene>
    <name evidence="12" type="primary">hisN</name>
    <name evidence="12" type="ORF">Q31a_60940</name>
</gene>
<dbReference type="InterPro" id="IPR020583">
    <property type="entry name" value="Inositol_monoP_metal-BS"/>
</dbReference>
<evidence type="ECO:0000256" key="2">
    <source>
        <dbReference type="ARBA" id="ARBA00004970"/>
    </source>
</evidence>
<dbReference type="Pfam" id="PF00459">
    <property type="entry name" value="Inositol_P"/>
    <property type="match status" value="1"/>
</dbReference>
<keyword evidence="7 11" id="KW-0460">Magnesium</keyword>
<evidence type="ECO:0000256" key="6">
    <source>
        <dbReference type="ARBA" id="ARBA00022801"/>
    </source>
</evidence>
<dbReference type="InterPro" id="IPR000760">
    <property type="entry name" value="Inositol_monophosphatase-like"/>
</dbReference>
<dbReference type="NCBIfam" id="TIGR02067">
    <property type="entry name" value="his_9_HisN"/>
    <property type="match status" value="1"/>
</dbReference>
<evidence type="ECO:0000256" key="4">
    <source>
        <dbReference type="ARBA" id="ARBA00022605"/>
    </source>
</evidence>
<evidence type="ECO:0000256" key="7">
    <source>
        <dbReference type="ARBA" id="ARBA00022842"/>
    </source>
</evidence>
<dbReference type="OrthoDB" id="9772456at2"/>
<evidence type="ECO:0000256" key="11">
    <source>
        <dbReference type="PIRSR" id="PIRSR600760-2"/>
    </source>
</evidence>
<dbReference type="EC" id="3.1.3.15" evidence="10"/>
<dbReference type="Gene3D" id="3.40.190.80">
    <property type="match status" value="1"/>
</dbReference>
<dbReference type="PANTHER" id="PTHR43200">
    <property type="entry name" value="PHOSPHATASE"/>
    <property type="match status" value="1"/>
</dbReference>
<reference evidence="12 13" key="1">
    <citation type="submission" date="2019-02" db="EMBL/GenBank/DDBJ databases">
        <title>Deep-cultivation of Planctomycetes and their phenomic and genomic characterization uncovers novel biology.</title>
        <authorList>
            <person name="Wiegand S."/>
            <person name="Jogler M."/>
            <person name="Boedeker C."/>
            <person name="Pinto D."/>
            <person name="Vollmers J."/>
            <person name="Rivas-Marin E."/>
            <person name="Kohn T."/>
            <person name="Peeters S.H."/>
            <person name="Heuer A."/>
            <person name="Rast P."/>
            <person name="Oberbeckmann S."/>
            <person name="Bunk B."/>
            <person name="Jeske O."/>
            <person name="Meyerdierks A."/>
            <person name="Storesund J.E."/>
            <person name="Kallscheuer N."/>
            <person name="Luecker S."/>
            <person name="Lage O.M."/>
            <person name="Pohl T."/>
            <person name="Merkel B.J."/>
            <person name="Hornburger P."/>
            <person name="Mueller R.-W."/>
            <person name="Bruemmer F."/>
            <person name="Labrenz M."/>
            <person name="Spormann A.M."/>
            <person name="Op den Camp H."/>
            <person name="Overmann J."/>
            <person name="Amann R."/>
            <person name="Jetten M.S.M."/>
            <person name="Mascher T."/>
            <person name="Medema M.H."/>
            <person name="Devos D.P."/>
            <person name="Kaster A.-K."/>
            <person name="Ovreas L."/>
            <person name="Rohde M."/>
            <person name="Galperin M.Y."/>
            <person name="Jogler C."/>
        </authorList>
    </citation>
    <scope>NUCLEOTIDE SEQUENCE [LARGE SCALE GENOMIC DNA]</scope>
    <source>
        <strain evidence="12 13">Q31a</strain>
    </source>
</reference>
<dbReference type="EMBL" id="CP036298">
    <property type="protein sequence ID" value="QDV27701.1"/>
    <property type="molecule type" value="Genomic_DNA"/>
</dbReference>
<feature type="binding site" evidence="11">
    <location>
        <position position="79"/>
    </location>
    <ligand>
        <name>Mg(2+)</name>
        <dbReference type="ChEBI" id="CHEBI:18420"/>
        <label>1</label>
        <note>catalytic</note>
    </ligand>
</feature>
<comment type="similarity">
    <text evidence="3">Belongs to the inositol monophosphatase superfamily.</text>
</comment>
<proteinExistence type="inferred from homology"/>
<dbReference type="SUPFAM" id="SSF56655">
    <property type="entry name" value="Carbohydrate phosphatase"/>
    <property type="match status" value="1"/>
</dbReference>
<feature type="binding site" evidence="11">
    <location>
        <position position="95"/>
    </location>
    <ligand>
        <name>Mg(2+)</name>
        <dbReference type="ChEBI" id="CHEBI:18420"/>
        <label>1</label>
        <note>catalytic</note>
    </ligand>
</feature>
<dbReference type="InterPro" id="IPR020550">
    <property type="entry name" value="Inositol_monophosphatase_CS"/>
</dbReference>
<evidence type="ECO:0000256" key="1">
    <source>
        <dbReference type="ARBA" id="ARBA00001946"/>
    </source>
</evidence>
<dbReference type="GO" id="GO:0000105">
    <property type="term" value="P:L-histidine biosynthetic process"/>
    <property type="evidence" value="ECO:0007669"/>
    <property type="project" value="UniProtKB-UniRule"/>
</dbReference>
<dbReference type="GO" id="GO:0004401">
    <property type="term" value="F:histidinol-phosphatase activity"/>
    <property type="evidence" value="ECO:0007669"/>
    <property type="project" value="UniProtKB-UniRule"/>
</dbReference>
<dbReference type="Gene3D" id="3.30.540.10">
    <property type="entry name" value="Fructose-1,6-Bisphosphatase, subunit A, domain 1"/>
    <property type="match status" value="1"/>
</dbReference>
<protein>
    <recommendedName>
        <fullName evidence="10">Histidinol-phosphatase</fullName>
        <ecNumber evidence="10">3.1.3.15</ecNumber>
    </recommendedName>
</protein>
<keyword evidence="13" id="KW-1185">Reference proteome</keyword>
<dbReference type="PROSITE" id="PS00629">
    <property type="entry name" value="IMP_1"/>
    <property type="match status" value="1"/>
</dbReference>
<evidence type="ECO:0000256" key="5">
    <source>
        <dbReference type="ARBA" id="ARBA00022723"/>
    </source>
</evidence>
<evidence type="ECO:0000256" key="9">
    <source>
        <dbReference type="ARBA" id="ARBA00049158"/>
    </source>
</evidence>
<dbReference type="UniPathway" id="UPA00031">
    <property type="reaction ID" value="UER00013"/>
</dbReference>
<comment type="pathway">
    <text evidence="2">Amino-acid biosynthesis; L-histidine biosynthesis; L-histidine from 5-phospho-alpha-D-ribose 1-diphosphate: step 8/9.</text>
</comment>
<organism evidence="12 13">
    <name type="scientific">Aureliella helgolandensis</name>
    <dbReference type="NCBI Taxonomy" id="2527968"/>
    <lineage>
        <taxon>Bacteria</taxon>
        <taxon>Pseudomonadati</taxon>
        <taxon>Planctomycetota</taxon>
        <taxon>Planctomycetia</taxon>
        <taxon>Pirellulales</taxon>
        <taxon>Pirellulaceae</taxon>
        <taxon>Aureliella</taxon>
    </lineage>
</organism>
<dbReference type="FunFam" id="3.30.540.10:FF:000003">
    <property type="entry name" value="Inositol-1-monophosphatase"/>
    <property type="match status" value="1"/>
</dbReference>
<dbReference type="InterPro" id="IPR011809">
    <property type="entry name" value="His_9_proposed"/>
</dbReference>
<dbReference type="PRINTS" id="PR00377">
    <property type="entry name" value="IMPHPHTASES"/>
</dbReference>
<keyword evidence="6 12" id="KW-0378">Hydrolase</keyword>
<dbReference type="AlphaFoldDB" id="A0A518GGH6"/>
<evidence type="ECO:0000313" key="13">
    <source>
        <dbReference type="Proteomes" id="UP000318017"/>
    </source>
</evidence>
<dbReference type="RefSeq" id="WP_145085484.1">
    <property type="nucleotide sequence ID" value="NZ_CP036298.1"/>
</dbReference>
<feature type="binding site" evidence="11">
    <location>
        <position position="224"/>
    </location>
    <ligand>
        <name>Mg(2+)</name>
        <dbReference type="ChEBI" id="CHEBI:18420"/>
        <label>1</label>
        <note>catalytic</note>
    </ligand>
</feature>
<evidence type="ECO:0000256" key="10">
    <source>
        <dbReference type="NCBIfam" id="TIGR02067"/>
    </source>
</evidence>